<accession>A0A6A7C3Y6</accession>
<sequence>MLHVRDCTWPPSATAFVSRRVRSHICDYSLPEPNLEDYNANRLELGLRYINAKIKEPMVTRTELFLGFYKDAYEKALNATEEMDRPAKRATIAVVQAVDKAHDARERLKAYDWISITLYGTAADLVLGMNVQNLRDLTRAWMERSSQMPENIRPYIGQGKWCELAAQLNMDLRELLITFGNCEVVEQHERILLLMRDRYLYHASWANERAWLPKERWKNSELKAAKRRRVDG</sequence>
<evidence type="ECO:0000313" key="2">
    <source>
        <dbReference type="Proteomes" id="UP000799421"/>
    </source>
</evidence>
<gene>
    <name evidence="1" type="ORF">K470DRAFT_268964</name>
</gene>
<dbReference type="AlphaFoldDB" id="A0A6A7C3Y6"/>
<reference evidence="1" key="1">
    <citation type="journal article" date="2020" name="Stud. Mycol.">
        <title>101 Dothideomycetes genomes: a test case for predicting lifestyles and emergence of pathogens.</title>
        <authorList>
            <person name="Haridas S."/>
            <person name="Albert R."/>
            <person name="Binder M."/>
            <person name="Bloem J."/>
            <person name="Labutti K."/>
            <person name="Salamov A."/>
            <person name="Andreopoulos B."/>
            <person name="Baker S."/>
            <person name="Barry K."/>
            <person name="Bills G."/>
            <person name="Bluhm B."/>
            <person name="Cannon C."/>
            <person name="Castanera R."/>
            <person name="Culley D."/>
            <person name="Daum C."/>
            <person name="Ezra D."/>
            <person name="Gonzalez J."/>
            <person name="Henrissat B."/>
            <person name="Kuo A."/>
            <person name="Liang C."/>
            <person name="Lipzen A."/>
            <person name="Lutzoni F."/>
            <person name="Magnuson J."/>
            <person name="Mondo S."/>
            <person name="Nolan M."/>
            <person name="Ohm R."/>
            <person name="Pangilinan J."/>
            <person name="Park H.-J."/>
            <person name="Ramirez L."/>
            <person name="Alfaro M."/>
            <person name="Sun H."/>
            <person name="Tritt A."/>
            <person name="Yoshinaga Y."/>
            <person name="Zwiers L.-H."/>
            <person name="Turgeon B."/>
            <person name="Goodwin S."/>
            <person name="Spatafora J."/>
            <person name="Crous P."/>
            <person name="Grigoriev I."/>
        </authorList>
    </citation>
    <scope>NUCLEOTIDE SEQUENCE</scope>
    <source>
        <strain evidence="1">CBS 480.64</strain>
    </source>
</reference>
<evidence type="ECO:0000313" key="1">
    <source>
        <dbReference type="EMBL" id="KAF2862296.1"/>
    </source>
</evidence>
<organism evidence="1 2">
    <name type="scientific">Piedraia hortae CBS 480.64</name>
    <dbReference type="NCBI Taxonomy" id="1314780"/>
    <lineage>
        <taxon>Eukaryota</taxon>
        <taxon>Fungi</taxon>
        <taxon>Dikarya</taxon>
        <taxon>Ascomycota</taxon>
        <taxon>Pezizomycotina</taxon>
        <taxon>Dothideomycetes</taxon>
        <taxon>Dothideomycetidae</taxon>
        <taxon>Capnodiales</taxon>
        <taxon>Piedraiaceae</taxon>
        <taxon>Piedraia</taxon>
    </lineage>
</organism>
<keyword evidence="2" id="KW-1185">Reference proteome</keyword>
<proteinExistence type="predicted"/>
<protein>
    <submittedName>
        <fullName evidence="1">Uncharacterized protein</fullName>
    </submittedName>
</protein>
<name>A0A6A7C3Y6_9PEZI</name>
<dbReference type="EMBL" id="MU005966">
    <property type="protein sequence ID" value="KAF2862296.1"/>
    <property type="molecule type" value="Genomic_DNA"/>
</dbReference>
<dbReference type="Proteomes" id="UP000799421">
    <property type="component" value="Unassembled WGS sequence"/>
</dbReference>
<dbReference type="OrthoDB" id="5329927at2759"/>